<comment type="caution">
    <text evidence="3">The sequence shown here is derived from an EMBL/GenBank/DDBJ whole genome shotgun (WGS) entry which is preliminary data.</text>
</comment>
<evidence type="ECO:0000256" key="1">
    <source>
        <dbReference type="SAM" id="Coils"/>
    </source>
</evidence>
<sequence length="510" mass="56375">MDSSKDVQLGRGNQDNWEEGVISISPIIMVVLPKQQDRPNVDAPLEFNSSPSFSSKETKTISEGGGGKGEIETLGTNEEEENGGPQCRKLGRCAPSCQLGGWIPMYLEDFKASLRLPLLGMVFDVLKKWLEVWTNSMNKLNVNKVGTGVPLHNERFWDNLRDHLILTSHQQQCSQLVDLVPGTREWRGYRGTSLFLTTGERLLATVWEQRCHDEDDGSSLWEKESCLQGSKMANQVATIESKVDELTNQMSKLKEELEKALDKKESELDAFLEAAVIAIMNSTINIYNETTINVKWSINEENAPLFPPTLLDEGEECYPSIGYTNWVVRMPNLGARTSSFPLSSHPPTLIDVPTALVLPVDLKDNQVMDKVRANPGAGFIAEPRSWVRLGSSRNPGEGFVMNPRLVQDEPSSWLLGSATNPAPGFVSEPRGGVCDEPVPGSRRTKLLGSSQSPIVGFVVNPSAGFVSKPKCGVRREPSFWVRLRTEAKGIFGLGGKKMRKNTVSIFGLFL</sequence>
<reference evidence="3 4" key="1">
    <citation type="journal article" date="2021" name="Commun. Biol.">
        <title>The genome of Shorea leprosula (Dipterocarpaceae) highlights the ecological relevance of drought in aseasonal tropical rainforests.</title>
        <authorList>
            <person name="Ng K.K.S."/>
            <person name="Kobayashi M.J."/>
            <person name="Fawcett J.A."/>
            <person name="Hatakeyama M."/>
            <person name="Paape T."/>
            <person name="Ng C.H."/>
            <person name="Ang C.C."/>
            <person name="Tnah L.H."/>
            <person name="Lee C.T."/>
            <person name="Nishiyama T."/>
            <person name="Sese J."/>
            <person name="O'Brien M.J."/>
            <person name="Copetti D."/>
            <person name="Mohd Noor M.I."/>
            <person name="Ong R.C."/>
            <person name="Putra M."/>
            <person name="Sireger I.Z."/>
            <person name="Indrioko S."/>
            <person name="Kosugi Y."/>
            <person name="Izuno A."/>
            <person name="Isagi Y."/>
            <person name="Lee S.L."/>
            <person name="Shimizu K.K."/>
        </authorList>
    </citation>
    <scope>NUCLEOTIDE SEQUENCE [LARGE SCALE GENOMIC DNA]</scope>
    <source>
        <strain evidence="3">214</strain>
    </source>
</reference>
<proteinExistence type="predicted"/>
<protein>
    <submittedName>
        <fullName evidence="3">Uncharacterized protein</fullName>
    </submittedName>
</protein>
<accession>A0AAV5LIN5</accession>
<organism evidence="3 4">
    <name type="scientific">Rubroshorea leprosula</name>
    <dbReference type="NCBI Taxonomy" id="152421"/>
    <lineage>
        <taxon>Eukaryota</taxon>
        <taxon>Viridiplantae</taxon>
        <taxon>Streptophyta</taxon>
        <taxon>Embryophyta</taxon>
        <taxon>Tracheophyta</taxon>
        <taxon>Spermatophyta</taxon>
        <taxon>Magnoliopsida</taxon>
        <taxon>eudicotyledons</taxon>
        <taxon>Gunneridae</taxon>
        <taxon>Pentapetalae</taxon>
        <taxon>rosids</taxon>
        <taxon>malvids</taxon>
        <taxon>Malvales</taxon>
        <taxon>Dipterocarpaceae</taxon>
        <taxon>Rubroshorea</taxon>
    </lineage>
</organism>
<name>A0AAV5LIN5_9ROSI</name>
<evidence type="ECO:0000256" key="2">
    <source>
        <dbReference type="SAM" id="MobiDB-lite"/>
    </source>
</evidence>
<feature type="region of interest" description="Disordered" evidence="2">
    <location>
        <begin position="45"/>
        <end position="86"/>
    </location>
</feature>
<keyword evidence="4" id="KW-1185">Reference proteome</keyword>
<feature type="coiled-coil region" evidence="1">
    <location>
        <begin position="236"/>
        <end position="274"/>
    </location>
</feature>
<dbReference type="EMBL" id="BPVZ01000121">
    <property type="protein sequence ID" value="GKV37216.1"/>
    <property type="molecule type" value="Genomic_DNA"/>
</dbReference>
<dbReference type="Proteomes" id="UP001054252">
    <property type="component" value="Unassembled WGS sequence"/>
</dbReference>
<gene>
    <name evidence="3" type="ORF">SLEP1_g45273</name>
</gene>
<keyword evidence="1" id="KW-0175">Coiled coil</keyword>
<evidence type="ECO:0000313" key="3">
    <source>
        <dbReference type="EMBL" id="GKV37216.1"/>
    </source>
</evidence>
<dbReference type="AlphaFoldDB" id="A0AAV5LIN5"/>
<evidence type="ECO:0000313" key="4">
    <source>
        <dbReference type="Proteomes" id="UP001054252"/>
    </source>
</evidence>